<dbReference type="PANTHER" id="PTHR30097:SF15">
    <property type="entry name" value="CATION EFFLUX SYSTEM PROTEIN CUSB"/>
    <property type="match status" value="1"/>
</dbReference>
<dbReference type="FunFam" id="2.40.30.170:FF:000010">
    <property type="entry name" value="Efflux RND transporter periplasmic adaptor subunit"/>
    <property type="match status" value="1"/>
</dbReference>
<dbReference type="Pfam" id="PF25919">
    <property type="entry name" value="BSH_CusB"/>
    <property type="match status" value="1"/>
</dbReference>
<dbReference type="GO" id="GO:0022857">
    <property type="term" value="F:transmembrane transporter activity"/>
    <property type="evidence" value="ECO:0007669"/>
    <property type="project" value="InterPro"/>
</dbReference>
<dbReference type="NCBIfam" id="TIGR01730">
    <property type="entry name" value="RND_mfp"/>
    <property type="match status" value="1"/>
</dbReference>
<dbReference type="GO" id="GO:0016020">
    <property type="term" value="C:membrane"/>
    <property type="evidence" value="ECO:0007669"/>
    <property type="project" value="InterPro"/>
</dbReference>
<dbReference type="InterPro" id="IPR006143">
    <property type="entry name" value="RND_pump_MFP"/>
</dbReference>
<reference evidence="6" key="1">
    <citation type="journal article" date="2015" name="Nature">
        <title>Complex archaea that bridge the gap between prokaryotes and eukaryotes.</title>
        <authorList>
            <person name="Spang A."/>
            <person name="Saw J.H."/>
            <person name="Jorgensen S.L."/>
            <person name="Zaremba-Niedzwiedzka K."/>
            <person name="Martijn J."/>
            <person name="Lind A.E."/>
            <person name="van Eijk R."/>
            <person name="Schleper C."/>
            <person name="Guy L."/>
            <person name="Ettema T.J."/>
        </authorList>
    </citation>
    <scope>NUCLEOTIDE SEQUENCE</scope>
</reference>
<evidence type="ECO:0000259" key="4">
    <source>
        <dbReference type="Pfam" id="PF25954"/>
    </source>
</evidence>
<dbReference type="GO" id="GO:0046914">
    <property type="term" value="F:transition metal ion binding"/>
    <property type="evidence" value="ECO:0007669"/>
    <property type="project" value="TreeGrafter"/>
</dbReference>
<dbReference type="InterPro" id="IPR058649">
    <property type="entry name" value="CzcB_C"/>
</dbReference>
<keyword evidence="2" id="KW-0813">Transport</keyword>
<evidence type="ECO:0000259" key="5">
    <source>
        <dbReference type="Pfam" id="PF25975"/>
    </source>
</evidence>
<dbReference type="InterPro" id="IPR058792">
    <property type="entry name" value="Beta-barrel_RND_2"/>
</dbReference>
<name>A0A0F9LZ88_9ZZZZ</name>
<dbReference type="GO" id="GO:0030288">
    <property type="term" value="C:outer membrane-bounded periplasmic space"/>
    <property type="evidence" value="ECO:0007669"/>
    <property type="project" value="TreeGrafter"/>
</dbReference>
<sequence>MRDLTKTIRTVGIVTVDERRISNIQTKFNGWIEKLYVNFTNEYVKEGDPLFQVYSPELLSTQEEYLLALKGAQRKIEGRFSEELHKSDLELLIAAKKRLELWDIPLDEINRLEKTLEASKTLLIRSPVSGVVTHLNAFLGKDVMKGMNIYVIADLSKIWILGDIYEQDIDLVGLGQKAILTITSFPAQYVKKEITFIDYVLDEKARTVKVRFESDNFDFKLKPGMYGTVEIKKNMGRSLAIPEEAVINTGVRKIVFVDKGHGYFEPRSVEIGFKADQYYQVVSGVSSGERVITSAQFLIDSESRLKGTEDENVEMLIEEESQW</sequence>
<protein>
    <submittedName>
        <fullName evidence="6">Uncharacterized protein</fullName>
    </submittedName>
</protein>
<dbReference type="Gene3D" id="2.40.30.170">
    <property type="match status" value="1"/>
</dbReference>
<evidence type="ECO:0000259" key="3">
    <source>
        <dbReference type="Pfam" id="PF25919"/>
    </source>
</evidence>
<feature type="domain" description="CusB-like barrel-sandwich hybrid" evidence="3">
    <location>
        <begin position="22"/>
        <end position="153"/>
    </location>
</feature>
<organism evidence="6">
    <name type="scientific">marine sediment metagenome</name>
    <dbReference type="NCBI Taxonomy" id="412755"/>
    <lineage>
        <taxon>unclassified sequences</taxon>
        <taxon>metagenomes</taxon>
        <taxon>ecological metagenomes</taxon>
    </lineage>
</organism>
<evidence type="ECO:0000313" key="6">
    <source>
        <dbReference type="EMBL" id="KKN00410.1"/>
    </source>
</evidence>
<evidence type="ECO:0000256" key="1">
    <source>
        <dbReference type="ARBA" id="ARBA00009477"/>
    </source>
</evidence>
<dbReference type="PANTHER" id="PTHR30097">
    <property type="entry name" value="CATION EFFLUX SYSTEM PROTEIN CUSB"/>
    <property type="match status" value="1"/>
</dbReference>
<comment type="similarity">
    <text evidence="1">Belongs to the membrane fusion protein (MFP) (TC 8.A.1) family.</text>
</comment>
<dbReference type="InterPro" id="IPR051909">
    <property type="entry name" value="MFP_Cation_Efflux"/>
</dbReference>
<dbReference type="EMBL" id="LAZR01005379">
    <property type="protein sequence ID" value="KKN00410.1"/>
    <property type="molecule type" value="Genomic_DNA"/>
</dbReference>
<comment type="caution">
    <text evidence="6">The sequence shown here is derived from an EMBL/GenBank/DDBJ whole genome shotgun (WGS) entry which is preliminary data.</text>
</comment>
<dbReference type="GO" id="GO:0015679">
    <property type="term" value="P:plasma membrane copper ion transport"/>
    <property type="evidence" value="ECO:0007669"/>
    <property type="project" value="TreeGrafter"/>
</dbReference>
<dbReference type="Gene3D" id="2.40.420.20">
    <property type="match status" value="1"/>
</dbReference>
<feature type="domain" description="CusB-like beta-barrel" evidence="4">
    <location>
        <begin position="157"/>
        <end position="233"/>
    </location>
</feature>
<dbReference type="InterPro" id="IPR058790">
    <property type="entry name" value="BSH_CusB"/>
</dbReference>
<proteinExistence type="inferred from homology"/>
<dbReference type="Pfam" id="PF25954">
    <property type="entry name" value="Beta-barrel_RND_2"/>
    <property type="match status" value="1"/>
</dbReference>
<dbReference type="GO" id="GO:0060003">
    <property type="term" value="P:copper ion export"/>
    <property type="evidence" value="ECO:0007669"/>
    <property type="project" value="TreeGrafter"/>
</dbReference>
<evidence type="ECO:0000256" key="2">
    <source>
        <dbReference type="ARBA" id="ARBA00022448"/>
    </source>
</evidence>
<dbReference type="AlphaFoldDB" id="A0A0F9LZ88"/>
<accession>A0A0F9LZ88</accession>
<gene>
    <name evidence="6" type="ORF">LCGC14_1138110</name>
</gene>
<dbReference type="SUPFAM" id="SSF111369">
    <property type="entry name" value="HlyD-like secretion proteins"/>
    <property type="match status" value="1"/>
</dbReference>
<dbReference type="Pfam" id="PF25975">
    <property type="entry name" value="CzcB_C"/>
    <property type="match status" value="1"/>
</dbReference>
<feature type="domain" description="CzcB-like C-terminal circularly permuted SH3-like" evidence="5">
    <location>
        <begin position="239"/>
        <end position="299"/>
    </location>
</feature>